<feature type="transmembrane region" description="Helical" evidence="2">
    <location>
        <begin position="61"/>
        <end position="79"/>
    </location>
</feature>
<dbReference type="InterPro" id="IPR025743">
    <property type="entry name" value="TssM1_N"/>
</dbReference>
<keyword evidence="7" id="KW-1185">Reference proteome</keyword>
<evidence type="ECO:0000259" key="4">
    <source>
        <dbReference type="Pfam" id="PF06761"/>
    </source>
</evidence>
<dbReference type="InterPro" id="IPR053156">
    <property type="entry name" value="T6SS_TssM-like"/>
</dbReference>
<evidence type="ECO:0000259" key="5">
    <source>
        <dbReference type="Pfam" id="PF14331"/>
    </source>
</evidence>
<dbReference type="Proteomes" id="UP000182985">
    <property type="component" value="Unassembled WGS sequence"/>
</dbReference>
<accession>A0A1J6HYH3</accession>
<feature type="transmembrane region" description="Helical" evidence="2">
    <location>
        <begin position="21"/>
        <end position="41"/>
    </location>
</feature>
<feature type="domain" description="Type VI secretion system component TssM1 N-terminal" evidence="5">
    <location>
        <begin position="203"/>
        <end position="439"/>
    </location>
</feature>
<name>A0A1J6HYH3_9HYPH</name>
<organism evidence="6 7">
    <name type="scientific">Brucella cytisi</name>
    <dbReference type="NCBI Taxonomy" id="407152"/>
    <lineage>
        <taxon>Bacteria</taxon>
        <taxon>Pseudomonadati</taxon>
        <taxon>Pseudomonadota</taxon>
        <taxon>Alphaproteobacteria</taxon>
        <taxon>Hyphomicrobiales</taxon>
        <taxon>Brucellaceae</taxon>
        <taxon>Brucella/Ochrobactrum group</taxon>
        <taxon>Brucella</taxon>
    </lineage>
</organism>
<keyword evidence="2" id="KW-0812">Transmembrane</keyword>
<dbReference type="InterPro" id="IPR027417">
    <property type="entry name" value="P-loop_NTPase"/>
</dbReference>
<feature type="domain" description="IcmF-related" evidence="4">
    <location>
        <begin position="493"/>
        <end position="790"/>
    </location>
</feature>
<feature type="transmembrane region" description="Helical" evidence="2">
    <location>
        <begin position="431"/>
        <end position="454"/>
    </location>
</feature>
<dbReference type="Pfam" id="PF06744">
    <property type="entry name" value="IcmF_C"/>
    <property type="match status" value="1"/>
</dbReference>
<evidence type="ECO:0000256" key="2">
    <source>
        <dbReference type="SAM" id="Phobius"/>
    </source>
</evidence>
<dbReference type="Pfam" id="PF06761">
    <property type="entry name" value="IcmF-related"/>
    <property type="match status" value="1"/>
</dbReference>
<dbReference type="OrthoDB" id="9758229at2"/>
<feature type="domain" description="Type VI secretion system IcmF C-terminal" evidence="3">
    <location>
        <begin position="1029"/>
        <end position="1130"/>
    </location>
</feature>
<reference evidence="6 7" key="1">
    <citation type="submission" date="2016-10" db="EMBL/GenBank/DDBJ databases">
        <title>The Draft Genome Sequence of the Potato Rhizosphere Bacteria Ochrobactrum sp. IPA7.2.</title>
        <authorList>
            <person name="Gogoleva N.E."/>
            <person name="Khlopko Y.A."/>
            <person name="Burygin G.L."/>
            <person name="Plotnikov A.O."/>
        </authorList>
    </citation>
    <scope>NUCLEOTIDE SEQUENCE [LARGE SCALE GENOMIC DNA]</scope>
    <source>
        <strain evidence="6 7">IPA7.2</strain>
    </source>
</reference>
<dbReference type="PANTHER" id="PTHR36153:SF1">
    <property type="entry name" value="TYPE VI SECRETION SYSTEM COMPONENT TSSM1"/>
    <property type="match status" value="1"/>
</dbReference>
<keyword evidence="2" id="KW-1133">Transmembrane helix</keyword>
<dbReference type="InterPro" id="IPR010623">
    <property type="entry name" value="IcmF_C"/>
</dbReference>
<sequence>MNPLNLFYTIRSYVDSYAGFLGRRFLSVIWLVAICVIIWFYGYLVGYGTFKPLESATNRLIVIGIVIVVWAIFMIVSLLRARKRDRELVDDLESDVEAGKSAEVGEIRTRLKEAITLLRKVTRKRFGYIYELPWYVIFGAPGSGKTTALSNSGLKFPLGEASGSSAVSGIGGTRNCNWWFAEEAILVDTAGRYTTQDDGTGAAKAGWEGFLNLLRKHRRSQPINGAIVTLSVADLMQRDPDNMQEELRAVRQRLSELDTLLNARVPVYVLLTKADLLTGFIDFFDGFSRSDRDQVWGTTFSLEESQNPGGTLPDRFLEEFSLLQARVDAMLLERLQQEPDIETRGRIFRFPAELAALRDRLHLAVSELASGSKLMEPAFIRGIYLASGTQPNAQVSRERRSYFLPRLFRDVIFEEASLVAHDKRLSRRQRLIRRGAVALAGFVIAVVLAGWIAAYSQNKRAINEAESQIDSYERLSRGIPVQNVDDTDFVRILPALDSLRRVTAGFDQERPLIASFGLSQASKLEGRQQIAYRNALNGLLLPRLLVRIQRTLDQNDDVNKTFDALKFYGMLAGLGDVDRDFIAVQAQDMFAALYPGDTRADARRSLVQHVDSLVSGVIDPIRIDDVRIADAREKIREESVSARAFNLLLNRRDGRSLPAWTPGDALGPIGEKAFERKSGKPWREGIAGIYTREGYSKVVVPYLDDAVREALNEGWVRGEPTADDNQSIETISSAVLQQYYDSFQKNWQSVLSDIRIRKPESLSDASEIVRILASNPSPLENLAQSITSATQLRSIEGDAVDIDRIPAPAITGLPDVPDIYEGLRNALKPSEPGNEPTGDNDAKARSRIASLTPPLQALFGQLSRAATSNAEVARVFDVDSQLNQANQAVVEEARQLPLPLDAWIAGLTADISALVIDTARTSIRDQWSANNRHLCSSIVDGRYPFERGSTRDVSMSDFIRLFGPSGVMQTFFKERMEPFVDTGASPWRWRGTFGADGSQSQAIAQFENADKIRRAFFPAGSEKPAIGINIRPVALSSSANAVMLELEGERVVYFHGPVQAKSITWPSQQSVNLSRVAFQPGGWQQALTVNGDWSPFRLFDQAELSQTDGDSFRAKFNNGQYDAEFDVQFGSVLNPFRMKALEDFVCPEQF</sequence>
<dbReference type="PANTHER" id="PTHR36153">
    <property type="entry name" value="INNER MEMBRANE PROTEIN-RELATED"/>
    <property type="match status" value="1"/>
</dbReference>
<dbReference type="NCBIfam" id="TIGR03348">
    <property type="entry name" value="VI_IcmF"/>
    <property type="match status" value="1"/>
</dbReference>
<evidence type="ECO:0000259" key="3">
    <source>
        <dbReference type="Pfam" id="PF06744"/>
    </source>
</evidence>
<dbReference type="InterPro" id="IPR009612">
    <property type="entry name" value="IcmF-rel"/>
</dbReference>
<dbReference type="EMBL" id="MOEC01000025">
    <property type="protein sequence ID" value="OIS91666.1"/>
    <property type="molecule type" value="Genomic_DNA"/>
</dbReference>
<evidence type="ECO:0000313" key="6">
    <source>
        <dbReference type="EMBL" id="OIS91666.1"/>
    </source>
</evidence>
<dbReference type="Pfam" id="PF14331">
    <property type="entry name" value="IcmF-related_N"/>
    <property type="match status" value="1"/>
</dbReference>
<dbReference type="SUPFAM" id="SSF52540">
    <property type="entry name" value="P-loop containing nucleoside triphosphate hydrolases"/>
    <property type="match status" value="1"/>
</dbReference>
<dbReference type="RefSeq" id="WP_071633325.1">
    <property type="nucleotide sequence ID" value="NZ_JBCAUP010000012.1"/>
</dbReference>
<gene>
    <name evidence="6" type="ORF">BLA27_20435</name>
</gene>
<dbReference type="InterPro" id="IPR017731">
    <property type="entry name" value="TssM1-like"/>
</dbReference>
<dbReference type="AlphaFoldDB" id="A0A1J6HYH3"/>
<protein>
    <submittedName>
        <fullName evidence="6">Type VI secretion protein IcmF</fullName>
    </submittedName>
</protein>
<keyword evidence="2" id="KW-0472">Membrane</keyword>
<evidence type="ECO:0000256" key="1">
    <source>
        <dbReference type="SAM" id="MobiDB-lite"/>
    </source>
</evidence>
<feature type="region of interest" description="Disordered" evidence="1">
    <location>
        <begin position="824"/>
        <end position="843"/>
    </location>
</feature>
<proteinExistence type="predicted"/>
<evidence type="ECO:0000313" key="7">
    <source>
        <dbReference type="Proteomes" id="UP000182985"/>
    </source>
</evidence>
<comment type="caution">
    <text evidence="6">The sequence shown here is derived from an EMBL/GenBank/DDBJ whole genome shotgun (WGS) entry which is preliminary data.</text>
</comment>